<dbReference type="GO" id="GO:0003990">
    <property type="term" value="F:acetylcholinesterase activity"/>
    <property type="evidence" value="ECO:0007669"/>
    <property type="project" value="TreeGrafter"/>
</dbReference>
<evidence type="ECO:0000256" key="3">
    <source>
        <dbReference type="ARBA" id="ARBA00022801"/>
    </source>
</evidence>
<keyword evidence="7" id="KW-1185">Reference proteome</keyword>
<keyword evidence="4" id="KW-0325">Glycoprotein</keyword>
<proteinExistence type="inferred from homology"/>
<dbReference type="GO" id="GO:0005886">
    <property type="term" value="C:plasma membrane"/>
    <property type="evidence" value="ECO:0007669"/>
    <property type="project" value="TreeGrafter"/>
</dbReference>
<evidence type="ECO:0000256" key="2">
    <source>
        <dbReference type="ARBA" id="ARBA00022487"/>
    </source>
</evidence>
<evidence type="ECO:0000259" key="5">
    <source>
        <dbReference type="Pfam" id="PF00135"/>
    </source>
</evidence>
<evidence type="ECO:0000313" key="6">
    <source>
        <dbReference type="EMBL" id="CAD7645450.1"/>
    </source>
</evidence>
<dbReference type="OrthoDB" id="408631at2759"/>
<evidence type="ECO:0000256" key="4">
    <source>
        <dbReference type="ARBA" id="ARBA00023180"/>
    </source>
</evidence>
<dbReference type="Proteomes" id="UP000759131">
    <property type="component" value="Unassembled WGS sequence"/>
</dbReference>
<dbReference type="SUPFAM" id="SSF53474">
    <property type="entry name" value="alpha/beta-Hydrolases"/>
    <property type="match status" value="1"/>
</dbReference>
<dbReference type="GO" id="GO:0006581">
    <property type="term" value="P:acetylcholine catabolic process"/>
    <property type="evidence" value="ECO:0007669"/>
    <property type="project" value="TreeGrafter"/>
</dbReference>
<feature type="domain" description="Carboxylesterase type B" evidence="5">
    <location>
        <begin position="17"/>
        <end position="265"/>
    </location>
</feature>
<organism evidence="6">
    <name type="scientific">Medioppia subpectinata</name>
    <dbReference type="NCBI Taxonomy" id="1979941"/>
    <lineage>
        <taxon>Eukaryota</taxon>
        <taxon>Metazoa</taxon>
        <taxon>Ecdysozoa</taxon>
        <taxon>Arthropoda</taxon>
        <taxon>Chelicerata</taxon>
        <taxon>Arachnida</taxon>
        <taxon>Acari</taxon>
        <taxon>Acariformes</taxon>
        <taxon>Sarcoptiformes</taxon>
        <taxon>Oribatida</taxon>
        <taxon>Brachypylina</taxon>
        <taxon>Oppioidea</taxon>
        <taxon>Oppiidae</taxon>
        <taxon>Medioppia</taxon>
    </lineage>
</organism>
<gene>
    <name evidence="6" type="ORF">OSB1V03_LOCUS20513</name>
</gene>
<protein>
    <recommendedName>
        <fullName evidence="5">Carboxylesterase type B domain-containing protein</fullName>
    </recommendedName>
</protein>
<evidence type="ECO:0000256" key="1">
    <source>
        <dbReference type="ARBA" id="ARBA00005964"/>
    </source>
</evidence>
<dbReference type="PANTHER" id="PTHR43918:SF4">
    <property type="entry name" value="CARBOXYLIC ESTER HYDROLASE"/>
    <property type="match status" value="1"/>
</dbReference>
<dbReference type="EMBL" id="OC888749">
    <property type="protein sequence ID" value="CAD7645450.1"/>
    <property type="molecule type" value="Genomic_DNA"/>
</dbReference>
<accession>A0A7R9QGV3</accession>
<evidence type="ECO:0000313" key="7">
    <source>
        <dbReference type="Proteomes" id="UP000759131"/>
    </source>
</evidence>
<dbReference type="InterPro" id="IPR050654">
    <property type="entry name" value="AChE-related_enzymes"/>
</dbReference>
<keyword evidence="2" id="KW-0719">Serine esterase</keyword>
<sequence length="302" mass="33922">MESGAQMYNKDRGVVNTTEALSQAKAIAIGLKCNESEDWVHCLRRADPKDILKYVNPIATYPVFGTEFLPISARQAFNEKKFNQDIDLIAGIVHDEGPGFVEIAIKDPAHMTLTDFYHGLNVLDSLGYHNVNAQKVPQYYLKGVNTTQSGALRKAFGSLIGDLILGCPTYLFAKRFAQTVKESQRVYFYELLYASERFAKQTTCDLTTQGVCHGMDIPFVFGLPLLNPSDYSNEDIYYANYVVKIWSKFATDGHMNSEWPQLLNNDSMSGPNVKGLDPKNIPLVLDDPFHDTCDGVWADYYL</sequence>
<keyword evidence="3" id="KW-0378">Hydrolase</keyword>
<comment type="similarity">
    <text evidence="1">Belongs to the type-B carboxylesterase/lipase family.</text>
</comment>
<dbReference type="AlphaFoldDB" id="A0A7R9QGV3"/>
<dbReference type="Pfam" id="PF00135">
    <property type="entry name" value="COesterase"/>
    <property type="match status" value="1"/>
</dbReference>
<dbReference type="InterPro" id="IPR002018">
    <property type="entry name" value="CarbesteraseB"/>
</dbReference>
<dbReference type="EMBL" id="CAJPIZ010034174">
    <property type="protein sequence ID" value="CAG2120566.1"/>
    <property type="molecule type" value="Genomic_DNA"/>
</dbReference>
<name>A0A7R9QGV3_9ACAR</name>
<dbReference type="Gene3D" id="3.40.50.1820">
    <property type="entry name" value="alpha/beta hydrolase"/>
    <property type="match status" value="1"/>
</dbReference>
<dbReference type="GO" id="GO:0019695">
    <property type="term" value="P:choline metabolic process"/>
    <property type="evidence" value="ECO:0007669"/>
    <property type="project" value="TreeGrafter"/>
</dbReference>
<reference evidence="6" key="1">
    <citation type="submission" date="2020-11" db="EMBL/GenBank/DDBJ databases">
        <authorList>
            <person name="Tran Van P."/>
        </authorList>
    </citation>
    <scope>NUCLEOTIDE SEQUENCE</scope>
</reference>
<feature type="non-terminal residue" evidence="6">
    <location>
        <position position="302"/>
    </location>
</feature>
<dbReference type="GO" id="GO:0005615">
    <property type="term" value="C:extracellular space"/>
    <property type="evidence" value="ECO:0007669"/>
    <property type="project" value="TreeGrafter"/>
</dbReference>
<dbReference type="InterPro" id="IPR029058">
    <property type="entry name" value="AB_hydrolase_fold"/>
</dbReference>
<dbReference type="PANTHER" id="PTHR43918">
    <property type="entry name" value="ACETYLCHOLINESTERASE"/>
    <property type="match status" value="1"/>
</dbReference>